<dbReference type="AlphaFoldDB" id="A0A4R1BQP4"/>
<feature type="region of interest" description="Disordered" evidence="3">
    <location>
        <begin position="220"/>
        <end position="308"/>
    </location>
</feature>
<feature type="compositionally biased region" description="Pro residues" evidence="3">
    <location>
        <begin position="246"/>
        <end position="267"/>
    </location>
</feature>
<sequence>MRSRILYPTSGGFVRILLFAGVVALAAILAARADTQTPEIEDKRAQAAQVQAEIQATLQAVAESQAAYNQAQAELQVVNAQLRQNAGELQRTERELQAAQERLSERARSAYRSGGVAFLDVLLSVRSFGEFSHRVEFVFYMIQEDRAAVQEAQEIRDRLAGQRAELRRQQGQQAQLVTEMRQSRAAIEVRLQQQREMLDSLNAEVAQLVREEQARQAREAAERRAELAARAAEERREQNRPVTATVPPPQPEPAPAEPQPEPAPEPPRAAAAEPVPPEPEAPVEEQYAEPETPAEEQYAEPETPAEEQYVEPVLPEPEYHEPEAPVEEQYVAEEQYSFEDQSAVQEQYAEPVIDEPAYHEPEEAAEEAPVEEEEFAPQPADPTAQALLENPNITMYPGVREDIASGNVDPRVLEVIAFAASRYTITLSAIKTGHPYADSPTLDALGYYGFPNAHYFYRAVDISAVNGAPVSPGNSAAYELAAAIYSNFAPEELGSPWAFGPGSFVDALHQDHIHVGWTYAADGGI</sequence>
<feature type="coiled-coil region" evidence="2">
    <location>
        <begin position="40"/>
        <end position="109"/>
    </location>
</feature>
<proteinExistence type="predicted"/>
<protein>
    <recommendedName>
        <fullName evidence="4">Peptidoglycan hydrolase PcsB coiled-coil domain-containing protein</fullName>
    </recommendedName>
</protein>
<dbReference type="OrthoDB" id="3436074at2"/>
<keyword evidence="1" id="KW-0732">Signal</keyword>
<evidence type="ECO:0000313" key="5">
    <source>
        <dbReference type="EMBL" id="TCJ20034.1"/>
    </source>
</evidence>
<keyword evidence="2" id="KW-0175">Coiled coil</keyword>
<evidence type="ECO:0000256" key="1">
    <source>
        <dbReference type="ARBA" id="ARBA00022729"/>
    </source>
</evidence>
<evidence type="ECO:0000256" key="2">
    <source>
        <dbReference type="SAM" id="Coils"/>
    </source>
</evidence>
<dbReference type="InterPro" id="IPR057309">
    <property type="entry name" value="PcsB_CC"/>
</dbReference>
<dbReference type="RefSeq" id="WP_132688554.1">
    <property type="nucleotide sequence ID" value="NZ_SKBU01000006.1"/>
</dbReference>
<dbReference type="Pfam" id="PF24568">
    <property type="entry name" value="CC_PcsB"/>
    <property type="match status" value="1"/>
</dbReference>
<name>A0A4R1BQP4_9ACTN</name>
<dbReference type="EMBL" id="SKBU01000006">
    <property type="protein sequence ID" value="TCJ20034.1"/>
    <property type="molecule type" value="Genomic_DNA"/>
</dbReference>
<feature type="compositionally biased region" description="Acidic residues" evidence="3">
    <location>
        <begin position="363"/>
        <end position="375"/>
    </location>
</feature>
<comment type="caution">
    <text evidence="5">The sequence shown here is derived from an EMBL/GenBank/DDBJ whole genome shotgun (WGS) entry which is preliminary data.</text>
</comment>
<accession>A0A4R1BQP4</accession>
<dbReference type="Proteomes" id="UP000295244">
    <property type="component" value="Unassembled WGS sequence"/>
</dbReference>
<keyword evidence="6" id="KW-1185">Reference proteome</keyword>
<reference evidence="5 6" key="1">
    <citation type="submission" date="2019-03" db="EMBL/GenBank/DDBJ databases">
        <title>Whole genome sequence of a novel Rubrobacter taiwanensis strain, isolated from Yellowstone National Park.</title>
        <authorList>
            <person name="Freed S."/>
            <person name="Ramaley R.F."/>
            <person name="Kyndt J.A."/>
        </authorList>
    </citation>
    <scope>NUCLEOTIDE SEQUENCE [LARGE SCALE GENOMIC DNA]</scope>
    <source>
        <strain evidence="5 6">Yellowstone</strain>
    </source>
</reference>
<feature type="compositionally biased region" description="Basic and acidic residues" evidence="3">
    <location>
        <begin position="220"/>
        <end position="239"/>
    </location>
</feature>
<evidence type="ECO:0000259" key="4">
    <source>
        <dbReference type="Pfam" id="PF24568"/>
    </source>
</evidence>
<feature type="compositionally biased region" description="Acidic residues" evidence="3">
    <location>
        <begin position="281"/>
        <end position="308"/>
    </location>
</feature>
<organism evidence="5 6">
    <name type="scientific">Rubrobacter taiwanensis</name>
    <dbReference type="NCBI Taxonomy" id="185139"/>
    <lineage>
        <taxon>Bacteria</taxon>
        <taxon>Bacillati</taxon>
        <taxon>Actinomycetota</taxon>
        <taxon>Rubrobacteria</taxon>
        <taxon>Rubrobacterales</taxon>
        <taxon>Rubrobacteraceae</taxon>
        <taxon>Rubrobacter</taxon>
    </lineage>
</organism>
<dbReference type="Gene3D" id="6.10.250.3150">
    <property type="match status" value="1"/>
</dbReference>
<feature type="domain" description="Peptidoglycan hydrolase PcsB coiled-coil" evidence="4">
    <location>
        <begin position="92"/>
        <end position="154"/>
    </location>
</feature>
<evidence type="ECO:0000313" key="6">
    <source>
        <dbReference type="Proteomes" id="UP000295244"/>
    </source>
</evidence>
<feature type="region of interest" description="Disordered" evidence="3">
    <location>
        <begin position="361"/>
        <end position="380"/>
    </location>
</feature>
<evidence type="ECO:0000256" key="3">
    <source>
        <dbReference type="SAM" id="MobiDB-lite"/>
    </source>
</evidence>
<gene>
    <name evidence="5" type="ORF">E0L93_03570</name>
</gene>